<reference evidence="3" key="1">
    <citation type="journal article" date="2021" name="Nat. Commun.">
        <title>Genetic determinants of endophytism in the Arabidopsis root mycobiome.</title>
        <authorList>
            <person name="Mesny F."/>
            <person name="Miyauchi S."/>
            <person name="Thiergart T."/>
            <person name="Pickel B."/>
            <person name="Atanasova L."/>
            <person name="Karlsson M."/>
            <person name="Huettel B."/>
            <person name="Barry K.W."/>
            <person name="Haridas S."/>
            <person name="Chen C."/>
            <person name="Bauer D."/>
            <person name="Andreopoulos W."/>
            <person name="Pangilinan J."/>
            <person name="LaButti K."/>
            <person name="Riley R."/>
            <person name="Lipzen A."/>
            <person name="Clum A."/>
            <person name="Drula E."/>
            <person name="Henrissat B."/>
            <person name="Kohler A."/>
            <person name="Grigoriev I.V."/>
            <person name="Martin F.M."/>
            <person name="Hacquard S."/>
        </authorList>
    </citation>
    <scope>NUCLEOTIDE SEQUENCE</scope>
    <source>
        <strain evidence="3">MPI-SDFR-AT-0120</strain>
    </source>
</reference>
<organism evidence="3 4">
    <name type="scientific">Paraphoma chrysanthemicola</name>
    <dbReference type="NCBI Taxonomy" id="798071"/>
    <lineage>
        <taxon>Eukaryota</taxon>
        <taxon>Fungi</taxon>
        <taxon>Dikarya</taxon>
        <taxon>Ascomycota</taxon>
        <taxon>Pezizomycotina</taxon>
        <taxon>Dothideomycetes</taxon>
        <taxon>Pleosporomycetidae</taxon>
        <taxon>Pleosporales</taxon>
        <taxon>Pleosporineae</taxon>
        <taxon>Phaeosphaeriaceae</taxon>
        <taxon>Paraphoma</taxon>
    </lineage>
</organism>
<dbReference type="Proteomes" id="UP000813461">
    <property type="component" value="Unassembled WGS sequence"/>
</dbReference>
<feature type="domain" description="F-box" evidence="2">
    <location>
        <begin position="37"/>
        <end position="83"/>
    </location>
</feature>
<dbReference type="EMBL" id="JAGMVJ010000002">
    <property type="protein sequence ID" value="KAH7093459.1"/>
    <property type="molecule type" value="Genomic_DNA"/>
</dbReference>
<dbReference type="OrthoDB" id="2522477at2759"/>
<accession>A0A8K0RDA6</accession>
<evidence type="ECO:0000259" key="2">
    <source>
        <dbReference type="PROSITE" id="PS50181"/>
    </source>
</evidence>
<protein>
    <recommendedName>
        <fullName evidence="2">F-box domain-containing protein</fullName>
    </recommendedName>
</protein>
<evidence type="ECO:0000313" key="3">
    <source>
        <dbReference type="EMBL" id="KAH7093459.1"/>
    </source>
</evidence>
<dbReference type="PROSITE" id="PS50181">
    <property type="entry name" value="FBOX"/>
    <property type="match status" value="1"/>
</dbReference>
<feature type="region of interest" description="Disordered" evidence="1">
    <location>
        <begin position="1"/>
        <end position="21"/>
    </location>
</feature>
<dbReference type="AlphaFoldDB" id="A0A8K0RDA6"/>
<dbReference type="InterPro" id="IPR001810">
    <property type="entry name" value="F-box_dom"/>
</dbReference>
<sequence length="578" mass="64938">MPSISSAGAKKRKTRHPGYTFRMSRSEPGITQLALADHGLLSLVDELLLNIIDYIDSHAALCQLAATCMRFQGLVEPYVWRNLLVLKGSHALQVARALDSREERIEYIQSMSIRYEDDHRSGIEELNHFLGIMGKLRHLTLETPCPNNSEWRSGVYFDGWSRIDFTNLLASAVYPRLGLPLALPMLQSLTLHAHGAGARKFDLDQAKAMFLHPTLRHITLSCLNFDADLAHDEEIIAQKRGTTALRSLTLIETNVNVQFLDVVLSLPKALEELSIGERLYMFEECEPSMDASKRTSAALFLTALQRQSASLRRLAHSGGMIQWMTARETDPEGAARLRSLVNLEYLELGFESHLYYYLRSNGFPPELKTLKMVDAAISLNAGHNIRAVSDVAFKSITSLVAEHLPASLSAGFAVHLKFSDHSIFRLLVIAHPAEQNRLLTSLFLDRPAIYKIATILKSYNAFFRVSRDTFPSKISTIPPYMYGEELPVEEDMYDSKHYWCFSGIDYQVIDDQKLRDELKGKRFVACVSCRARGISAAECTERAGQTPCVPCSSAKIECRWDEEEVEEEEEEASGAQSA</sequence>
<evidence type="ECO:0000313" key="4">
    <source>
        <dbReference type="Proteomes" id="UP000813461"/>
    </source>
</evidence>
<dbReference type="Gene3D" id="3.80.10.10">
    <property type="entry name" value="Ribonuclease Inhibitor"/>
    <property type="match status" value="1"/>
</dbReference>
<evidence type="ECO:0000256" key="1">
    <source>
        <dbReference type="SAM" id="MobiDB-lite"/>
    </source>
</evidence>
<dbReference type="InterPro" id="IPR032675">
    <property type="entry name" value="LRR_dom_sf"/>
</dbReference>
<dbReference type="Pfam" id="PF12937">
    <property type="entry name" value="F-box-like"/>
    <property type="match status" value="1"/>
</dbReference>
<proteinExistence type="predicted"/>
<comment type="caution">
    <text evidence="3">The sequence shown here is derived from an EMBL/GenBank/DDBJ whole genome shotgun (WGS) entry which is preliminary data.</text>
</comment>
<keyword evidence="4" id="KW-1185">Reference proteome</keyword>
<name>A0A8K0RDA6_9PLEO</name>
<gene>
    <name evidence="3" type="ORF">FB567DRAFT_515383</name>
</gene>